<protein>
    <recommendedName>
        <fullName evidence="4 13">Outer-membrane lipoprotein LolB</fullName>
    </recommendedName>
</protein>
<feature type="signal peptide" evidence="14">
    <location>
        <begin position="1"/>
        <end position="21"/>
    </location>
</feature>
<sequence length="204" mass="22546">MLSRCLLPLLLLLLISGCAHRSTLTPPPDLLAHQQQLQAISQWELNGKLGIRTSDDSGSASLKWAQQASDYQINLSGPLGQKRMIITGTPHKVRLEQSGSEPLEARSAEALIRKAAGWTLPVAQLTYWVRGVPAPKQRITHLQQNAAGLLAQLEQGGWSIAYSQYKNYPLGNQTFALPGKITAEHKDVRLVLVVRDWKMAQQNK</sequence>
<keyword evidence="16" id="KW-1185">Reference proteome</keyword>
<keyword evidence="12 13" id="KW-0449">Lipoprotein</keyword>
<dbReference type="CDD" id="cd16326">
    <property type="entry name" value="LolB"/>
    <property type="match status" value="1"/>
</dbReference>
<dbReference type="SUPFAM" id="SSF89392">
    <property type="entry name" value="Prokaryotic lipoproteins and lipoprotein localization factors"/>
    <property type="match status" value="1"/>
</dbReference>
<dbReference type="InterPro" id="IPR004565">
    <property type="entry name" value="OM_lipoprot_LolB"/>
</dbReference>
<keyword evidence="11 13" id="KW-0998">Cell outer membrane</keyword>
<keyword evidence="7 13" id="KW-0653">Protein transport</keyword>
<evidence type="ECO:0000256" key="11">
    <source>
        <dbReference type="ARBA" id="ARBA00023237"/>
    </source>
</evidence>
<dbReference type="Gene3D" id="2.50.20.10">
    <property type="entry name" value="Lipoprotein localisation LolA/LolB/LppX"/>
    <property type="match status" value="1"/>
</dbReference>
<evidence type="ECO:0000256" key="13">
    <source>
        <dbReference type="HAMAP-Rule" id="MF_00233"/>
    </source>
</evidence>
<feature type="chain" id="PRO_5047341825" description="Outer-membrane lipoprotein LolB" evidence="14">
    <location>
        <begin position="22"/>
        <end position="204"/>
    </location>
</feature>
<dbReference type="InterPro" id="IPR029046">
    <property type="entry name" value="LolA/LolB/LppX"/>
</dbReference>
<evidence type="ECO:0000256" key="3">
    <source>
        <dbReference type="ARBA" id="ARBA00011245"/>
    </source>
</evidence>
<comment type="subunit">
    <text evidence="3 13">Monomer.</text>
</comment>
<comment type="caution">
    <text evidence="15">The sequence shown here is derived from an EMBL/GenBank/DDBJ whole genome shotgun (WGS) entry which is preliminary data.</text>
</comment>
<comment type="similarity">
    <text evidence="2 13">Belongs to the LolB family.</text>
</comment>
<dbReference type="Pfam" id="PF03550">
    <property type="entry name" value="LolB"/>
    <property type="match status" value="1"/>
</dbReference>
<gene>
    <name evidence="13 15" type="primary">lolB</name>
    <name evidence="15" type="ORF">ACFODX_10650</name>
</gene>
<keyword evidence="8 13" id="KW-0472">Membrane</keyword>
<organism evidence="15 16">
    <name type="scientific">Cellvibrio fontiphilus</name>
    <dbReference type="NCBI Taxonomy" id="1815559"/>
    <lineage>
        <taxon>Bacteria</taxon>
        <taxon>Pseudomonadati</taxon>
        <taxon>Pseudomonadota</taxon>
        <taxon>Gammaproteobacteria</taxon>
        <taxon>Cellvibrionales</taxon>
        <taxon>Cellvibrionaceae</taxon>
        <taxon>Cellvibrio</taxon>
    </lineage>
</organism>
<evidence type="ECO:0000256" key="2">
    <source>
        <dbReference type="ARBA" id="ARBA00009696"/>
    </source>
</evidence>
<keyword evidence="6 13" id="KW-0732">Signal</keyword>
<proteinExistence type="inferred from homology"/>
<evidence type="ECO:0000256" key="8">
    <source>
        <dbReference type="ARBA" id="ARBA00023136"/>
    </source>
</evidence>
<keyword evidence="9 13" id="KW-0564">Palmitate</keyword>
<dbReference type="EMBL" id="JBHRTF010000004">
    <property type="protein sequence ID" value="MFC3116017.1"/>
    <property type="molecule type" value="Genomic_DNA"/>
</dbReference>
<evidence type="ECO:0000256" key="14">
    <source>
        <dbReference type="SAM" id="SignalP"/>
    </source>
</evidence>
<reference evidence="16" key="1">
    <citation type="journal article" date="2019" name="Int. J. Syst. Evol. Microbiol.">
        <title>The Global Catalogue of Microorganisms (GCM) 10K type strain sequencing project: providing services to taxonomists for standard genome sequencing and annotation.</title>
        <authorList>
            <consortium name="The Broad Institute Genomics Platform"/>
            <consortium name="The Broad Institute Genome Sequencing Center for Infectious Disease"/>
            <person name="Wu L."/>
            <person name="Ma J."/>
        </authorList>
    </citation>
    <scope>NUCLEOTIDE SEQUENCE [LARGE SCALE GENOMIC DNA]</scope>
    <source>
        <strain evidence="16">KCTC 52237</strain>
    </source>
</reference>
<evidence type="ECO:0000313" key="16">
    <source>
        <dbReference type="Proteomes" id="UP001595555"/>
    </source>
</evidence>
<name>A0ABV7FIN4_9GAMM</name>
<comment type="function">
    <text evidence="13">Plays a critical role in the incorporation of lipoproteins in the outer membrane after they are released by the LolA protein.</text>
</comment>
<keyword evidence="10 13" id="KW-0143">Chaperone</keyword>
<evidence type="ECO:0000256" key="12">
    <source>
        <dbReference type="ARBA" id="ARBA00023288"/>
    </source>
</evidence>
<comment type="subcellular location">
    <subcellularLocation>
        <location evidence="1 13">Cell outer membrane</location>
        <topology evidence="1 13">Lipid-anchor</topology>
    </subcellularLocation>
</comment>
<evidence type="ECO:0000256" key="6">
    <source>
        <dbReference type="ARBA" id="ARBA00022729"/>
    </source>
</evidence>
<dbReference type="RefSeq" id="WP_378118885.1">
    <property type="nucleotide sequence ID" value="NZ_JBHRTF010000004.1"/>
</dbReference>
<evidence type="ECO:0000313" key="15">
    <source>
        <dbReference type="EMBL" id="MFC3116017.1"/>
    </source>
</evidence>
<keyword evidence="5 13" id="KW-0813">Transport</keyword>
<evidence type="ECO:0000256" key="9">
    <source>
        <dbReference type="ARBA" id="ARBA00023139"/>
    </source>
</evidence>
<evidence type="ECO:0000256" key="5">
    <source>
        <dbReference type="ARBA" id="ARBA00022448"/>
    </source>
</evidence>
<dbReference type="HAMAP" id="MF_00233">
    <property type="entry name" value="LolB"/>
    <property type="match status" value="1"/>
</dbReference>
<evidence type="ECO:0000256" key="1">
    <source>
        <dbReference type="ARBA" id="ARBA00004459"/>
    </source>
</evidence>
<accession>A0ABV7FIN4</accession>
<evidence type="ECO:0000256" key="4">
    <source>
        <dbReference type="ARBA" id="ARBA00016202"/>
    </source>
</evidence>
<evidence type="ECO:0000256" key="10">
    <source>
        <dbReference type="ARBA" id="ARBA00023186"/>
    </source>
</evidence>
<evidence type="ECO:0000256" key="7">
    <source>
        <dbReference type="ARBA" id="ARBA00022927"/>
    </source>
</evidence>
<dbReference type="Proteomes" id="UP001595555">
    <property type="component" value="Unassembled WGS sequence"/>
</dbReference>
<dbReference type="NCBIfam" id="TIGR00548">
    <property type="entry name" value="lolB"/>
    <property type="match status" value="1"/>
</dbReference>
<dbReference type="PROSITE" id="PS51257">
    <property type="entry name" value="PROKAR_LIPOPROTEIN"/>
    <property type="match status" value="1"/>
</dbReference>